<evidence type="ECO:0000313" key="7">
    <source>
        <dbReference type="Proteomes" id="UP001589774"/>
    </source>
</evidence>
<dbReference type="InterPro" id="IPR014284">
    <property type="entry name" value="RNA_pol_sigma-70_dom"/>
</dbReference>
<dbReference type="NCBIfam" id="TIGR02937">
    <property type="entry name" value="sigma70-ECF"/>
    <property type="match status" value="1"/>
</dbReference>
<dbReference type="InterPro" id="IPR013249">
    <property type="entry name" value="RNA_pol_sigma70_r4_t2"/>
</dbReference>
<dbReference type="InterPro" id="IPR039425">
    <property type="entry name" value="RNA_pol_sigma-70-like"/>
</dbReference>
<dbReference type="NCBIfam" id="TIGR02985">
    <property type="entry name" value="Sig70_bacteroi1"/>
    <property type="match status" value="1"/>
</dbReference>
<reference evidence="6 7" key="1">
    <citation type="submission" date="2024-09" db="EMBL/GenBank/DDBJ databases">
        <authorList>
            <person name="Sun Q."/>
            <person name="Mori K."/>
        </authorList>
    </citation>
    <scope>NUCLEOTIDE SEQUENCE [LARGE SCALE GENOMIC DNA]</scope>
    <source>
        <strain evidence="6 7">CCM 7765</strain>
    </source>
</reference>
<accession>A0ABV6HRW7</accession>
<proteinExistence type="inferred from homology"/>
<keyword evidence="2" id="KW-0805">Transcription regulation</keyword>
<gene>
    <name evidence="6" type="ORF">ACFFI0_20990</name>
</gene>
<feature type="domain" description="RNA polymerase sigma factor 70 region 4 type 2" evidence="5">
    <location>
        <begin position="126"/>
        <end position="176"/>
    </location>
</feature>
<evidence type="ECO:0000256" key="1">
    <source>
        <dbReference type="ARBA" id="ARBA00010641"/>
    </source>
</evidence>
<dbReference type="Gene3D" id="1.10.1740.10">
    <property type="match status" value="1"/>
</dbReference>
<dbReference type="Pfam" id="PF08281">
    <property type="entry name" value="Sigma70_r4_2"/>
    <property type="match status" value="1"/>
</dbReference>
<dbReference type="EMBL" id="JBHLWO010000002">
    <property type="protein sequence ID" value="MFC0320815.1"/>
    <property type="molecule type" value="Genomic_DNA"/>
</dbReference>
<dbReference type="InterPro" id="IPR013324">
    <property type="entry name" value="RNA_pol_sigma_r3/r4-like"/>
</dbReference>
<dbReference type="InterPro" id="IPR036388">
    <property type="entry name" value="WH-like_DNA-bd_sf"/>
</dbReference>
<dbReference type="Gene3D" id="1.10.10.10">
    <property type="entry name" value="Winged helix-like DNA-binding domain superfamily/Winged helix DNA-binding domain"/>
    <property type="match status" value="1"/>
</dbReference>
<dbReference type="InterPro" id="IPR013325">
    <property type="entry name" value="RNA_pol_sigma_r2"/>
</dbReference>
<name>A0ABV6HRW7_9SPHI</name>
<dbReference type="Proteomes" id="UP001589774">
    <property type="component" value="Unassembled WGS sequence"/>
</dbReference>
<dbReference type="SUPFAM" id="SSF88946">
    <property type="entry name" value="Sigma2 domain of RNA polymerase sigma factors"/>
    <property type="match status" value="1"/>
</dbReference>
<evidence type="ECO:0000259" key="5">
    <source>
        <dbReference type="Pfam" id="PF08281"/>
    </source>
</evidence>
<comment type="similarity">
    <text evidence="1">Belongs to the sigma-70 factor family. ECF subfamily.</text>
</comment>
<sequence length="195" mass="23397">MSVSKKMSDIDIFLKLKSGNTKAFELIYHKYWSKLFDQAYKRLADEEIVKEFIQELFTELWQNREVIQIHTSISSYLHQALKFKIYNYYKLQQVQDRYRQFVYEQHGPHSTNNLTEERINYIDLHQALKKSIEKLPNQTRRAYKLKQEGGLTYPEIAAVLKISTSTVEKHIIKALKVIRKELKHFIWLLFTILLK</sequence>
<keyword evidence="3" id="KW-0731">Sigma factor</keyword>
<dbReference type="PANTHER" id="PTHR43133">
    <property type="entry name" value="RNA POLYMERASE ECF-TYPE SIGMA FACTO"/>
    <property type="match status" value="1"/>
</dbReference>
<dbReference type="CDD" id="cd06171">
    <property type="entry name" value="Sigma70_r4"/>
    <property type="match status" value="1"/>
</dbReference>
<evidence type="ECO:0000256" key="2">
    <source>
        <dbReference type="ARBA" id="ARBA00023015"/>
    </source>
</evidence>
<dbReference type="RefSeq" id="WP_377477753.1">
    <property type="nucleotide sequence ID" value="NZ_JBHLWO010000002.1"/>
</dbReference>
<evidence type="ECO:0000256" key="3">
    <source>
        <dbReference type="ARBA" id="ARBA00023082"/>
    </source>
</evidence>
<keyword evidence="4" id="KW-0804">Transcription</keyword>
<comment type="caution">
    <text evidence="6">The sequence shown here is derived from an EMBL/GenBank/DDBJ whole genome shotgun (WGS) entry which is preliminary data.</text>
</comment>
<dbReference type="SUPFAM" id="SSF88659">
    <property type="entry name" value="Sigma3 and sigma4 domains of RNA polymerase sigma factors"/>
    <property type="match status" value="1"/>
</dbReference>
<dbReference type="PANTHER" id="PTHR43133:SF46">
    <property type="entry name" value="RNA POLYMERASE SIGMA-70 FACTOR ECF SUBFAMILY"/>
    <property type="match status" value="1"/>
</dbReference>
<protein>
    <submittedName>
        <fullName evidence="6">RNA polymerase sigma-70 factor</fullName>
    </submittedName>
</protein>
<dbReference type="InterPro" id="IPR014327">
    <property type="entry name" value="RNA_pol_sigma70_bacteroid"/>
</dbReference>
<keyword evidence="7" id="KW-1185">Reference proteome</keyword>
<evidence type="ECO:0000313" key="6">
    <source>
        <dbReference type="EMBL" id="MFC0320815.1"/>
    </source>
</evidence>
<evidence type="ECO:0000256" key="4">
    <source>
        <dbReference type="ARBA" id="ARBA00023163"/>
    </source>
</evidence>
<organism evidence="6 7">
    <name type="scientific">Olivibacter oleidegradans</name>
    <dbReference type="NCBI Taxonomy" id="760123"/>
    <lineage>
        <taxon>Bacteria</taxon>
        <taxon>Pseudomonadati</taxon>
        <taxon>Bacteroidota</taxon>
        <taxon>Sphingobacteriia</taxon>
        <taxon>Sphingobacteriales</taxon>
        <taxon>Sphingobacteriaceae</taxon>
        <taxon>Olivibacter</taxon>
    </lineage>
</organism>